<dbReference type="SUPFAM" id="SSF56784">
    <property type="entry name" value="HAD-like"/>
    <property type="match status" value="1"/>
</dbReference>
<dbReference type="InterPro" id="IPR041492">
    <property type="entry name" value="HAD_2"/>
</dbReference>
<organism evidence="1 2">
    <name type="scientific">Lactovum miscens</name>
    <dbReference type="NCBI Taxonomy" id="190387"/>
    <lineage>
        <taxon>Bacteria</taxon>
        <taxon>Bacillati</taxon>
        <taxon>Bacillota</taxon>
        <taxon>Bacilli</taxon>
        <taxon>Lactobacillales</taxon>
        <taxon>Streptococcaceae</taxon>
        <taxon>Lactovum</taxon>
    </lineage>
</organism>
<reference evidence="1 2" key="1">
    <citation type="submission" date="2020-08" db="EMBL/GenBank/DDBJ databases">
        <title>Genomic Encyclopedia of Type Strains, Phase IV (KMG-IV): sequencing the most valuable type-strain genomes for metagenomic binning, comparative biology and taxonomic classification.</title>
        <authorList>
            <person name="Goeker M."/>
        </authorList>
    </citation>
    <scope>NUCLEOTIDE SEQUENCE [LARGE SCALE GENOMIC DNA]</scope>
    <source>
        <strain evidence="1 2">DSM 14925</strain>
    </source>
</reference>
<dbReference type="InterPro" id="IPR023198">
    <property type="entry name" value="PGP-like_dom2"/>
</dbReference>
<proteinExistence type="predicted"/>
<dbReference type="SFLD" id="SFLDG01129">
    <property type="entry name" value="C1.5:_HAD__Beta-PGM__Phosphata"/>
    <property type="match status" value="1"/>
</dbReference>
<keyword evidence="1" id="KW-0378">Hydrolase</keyword>
<dbReference type="RefSeq" id="WP_183538120.1">
    <property type="nucleotide sequence ID" value="NZ_DASWOY010000012.1"/>
</dbReference>
<dbReference type="PANTHER" id="PTHR43434">
    <property type="entry name" value="PHOSPHOGLYCOLATE PHOSPHATASE"/>
    <property type="match status" value="1"/>
</dbReference>
<dbReference type="Gene3D" id="3.40.50.1000">
    <property type="entry name" value="HAD superfamily/HAD-like"/>
    <property type="match status" value="1"/>
</dbReference>
<dbReference type="InterPro" id="IPR023214">
    <property type="entry name" value="HAD_sf"/>
</dbReference>
<dbReference type="Gene3D" id="1.10.150.240">
    <property type="entry name" value="Putative phosphatase, domain 2"/>
    <property type="match status" value="1"/>
</dbReference>
<gene>
    <name evidence="1" type="ORF">HNQ37_000054</name>
</gene>
<name>A0A841BZY1_9LACT</name>
<protein>
    <submittedName>
        <fullName evidence="1">HAD superfamily hydrolase (TIGR01549 family)</fullName>
    </submittedName>
</protein>
<evidence type="ECO:0000313" key="2">
    <source>
        <dbReference type="Proteomes" id="UP000562464"/>
    </source>
</evidence>
<evidence type="ECO:0000313" key="1">
    <source>
        <dbReference type="EMBL" id="MBB5887186.1"/>
    </source>
</evidence>
<dbReference type="AlphaFoldDB" id="A0A841BZY1"/>
<dbReference type="Pfam" id="PF13419">
    <property type="entry name" value="HAD_2"/>
    <property type="match status" value="1"/>
</dbReference>
<dbReference type="GO" id="GO:0006281">
    <property type="term" value="P:DNA repair"/>
    <property type="evidence" value="ECO:0007669"/>
    <property type="project" value="TreeGrafter"/>
</dbReference>
<dbReference type="InterPro" id="IPR036412">
    <property type="entry name" value="HAD-like_sf"/>
</dbReference>
<comment type="caution">
    <text evidence="1">The sequence shown here is derived from an EMBL/GenBank/DDBJ whole genome shotgun (WGS) entry which is preliminary data.</text>
</comment>
<dbReference type="SFLD" id="SFLDS00003">
    <property type="entry name" value="Haloacid_Dehalogenase"/>
    <property type="match status" value="1"/>
</dbReference>
<sequence>MTYKNYIWDLGGTLLDNYEVSTRAFIAVLFRHGFIRLHHEIYPALKVSTGHAVEKFAKEIPGFLSEYKKLEAESLEKPILFDGGKDVLAKVIESGGQNFMISHRNRQVLSILESSGIKFYFTEVVTSENGFPRKPQPNSINYLLEKYQLEKADTLVIGDREIDIDAGHSAGCSTVFFDSSAVNDKATYSVKSLREILKLK</sequence>
<dbReference type="NCBIfam" id="TIGR01549">
    <property type="entry name" value="HAD-SF-IA-v1"/>
    <property type="match status" value="1"/>
</dbReference>
<dbReference type="GO" id="GO:0008967">
    <property type="term" value="F:phosphoglycolate phosphatase activity"/>
    <property type="evidence" value="ECO:0007669"/>
    <property type="project" value="TreeGrafter"/>
</dbReference>
<dbReference type="GO" id="GO:0005829">
    <property type="term" value="C:cytosol"/>
    <property type="evidence" value="ECO:0007669"/>
    <property type="project" value="TreeGrafter"/>
</dbReference>
<keyword evidence="2" id="KW-1185">Reference proteome</keyword>
<dbReference type="Proteomes" id="UP000562464">
    <property type="component" value="Unassembled WGS sequence"/>
</dbReference>
<dbReference type="PANTHER" id="PTHR43434:SF25">
    <property type="entry name" value="PHOSPHOGLYCOLATE PHOSPHATASE"/>
    <property type="match status" value="1"/>
</dbReference>
<accession>A0A841BZY1</accession>
<dbReference type="EMBL" id="JACHHV010000001">
    <property type="protein sequence ID" value="MBB5887186.1"/>
    <property type="molecule type" value="Genomic_DNA"/>
</dbReference>
<dbReference type="InterPro" id="IPR006439">
    <property type="entry name" value="HAD-SF_hydro_IA"/>
</dbReference>
<dbReference type="InterPro" id="IPR050155">
    <property type="entry name" value="HAD-like_hydrolase_sf"/>
</dbReference>